<dbReference type="InterPro" id="IPR004013">
    <property type="entry name" value="PHP_dom"/>
</dbReference>
<dbReference type="EMBL" id="VNHT01000060">
    <property type="protein sequence ID" value="TYP80417.1"/>
    <property type="molecule type" value="Genomic_DNA"/>
</dbReference>
<dbReference type="NCBIfam" id="TIGR00594">
    <property type="entry name" value="polc"/>
    <property type="match status" value="1"/>
</dbReference>
<evidence type="ECO:0000256" key="3">
    <source>
        <dbReference type="ARBA" id="ARBA00019114"/>
    </source>
</evidence>
<dbReference type="PATRIC" id="fig|44574.3.peg.3971"/>
<dbReference type="SUPFAM" id="SSF89550">
    <property type="entry name" value="PHP domain-like"/>
    <property type="match status" value="1"/>
</dbReference>
<gene>
    <name evidence="11" type="primary">dnaE</name>
    <name evidence="11" type="ORF">AAW31_16445</name>
    <name evidence="12" type="ORF">BCL69_106013</name>
</gene>
<dbReference type="GO" id="GO:0008408">
    <property type="term" value="F:3'-5' exonuclease activity"/>
    <property type="evidence" value="ECO:0007669"/>
    <property type="project" value="InterPro"/>
</dbReference>
<proteinExistence type="predicted"/>
<keyword evidence="8" id="KW-0239">DNA-directed DNA polymerase</keyword>
<evidence type="ECO:0000256" key="6">
    <source>
        <dbReference type="ARBA" id="ARBA00022695"/>
    </source>
</evidence>
<dbReference type="KEGG" id="nco:AAW31_16445"/>
<dbReference type="OrthoDB" id="9803237at2"/>
<reference evidence="12 14" key="3">
    <citation type="submission" date="2019-07" db="EMBL/GenBank/DDBJ databases">
        <title>Active sludge and wastewater microbial communities from Klosterneuburg, Austria.</title>
        <authorList>
            <person name="Wagner M."/>
        </authorList>
    </citation>
    <scope>NUCLEOTIDE SEQUENCE [LARGE SCALE GENOMIC DNA]</scope>
    <source>
        <strain evidence="12 14">Nm2</strain>
    </source>
</reference>
<evidence type="ECO:0000256" key="9">
    <source>
        <dbReference type="ARBA" id="ARBA00049244"/>
    </source>
</evidence>
<reference evidence="11 13" key="2">
    <citation type="journal article" date="2016" name="Genome Announc.">
        <title>Genome Sequence of Nitrosomonas communis Strain Nm2, a Mesophilic Ammonia-Oxidizing Bacterium Isolated from Mediterranean Soil.</title>
        <authorList>
            <person name="Kozlowski J.A."/>
            <person name="Kits K.D."/>
            <person name="Stein L.Y."/>
        </authorList>
    </citation>
    <scope>NUCLEOTIDE SEQUENCE [LARGE SCALE GENOMIC DNA]</scope>
    <source>
        <strain evidence="11 13">Nm2</strain>
    </source>
</reference>
<dbReference type="CDD" id="cd04485">
    <property type="entry name" value="DnaE_OBF"/>
    <property type="match status" value="1"/>
</dbReference>
<dbReference type="EC" id="2.7.7.7" evidence="2"/>
<evidence type="ECO:0000259" key="10">
    <source>
        <dbReference type="SMART" id="SM00481"/>
    </source>
</evidence>
<sequence>MLTDPAFIHLRLHSEYSIVDSIVRIDEVLSKAASDNMPAVALTDLANLFGLIKFYQSAYKKGIKPIIGCDSWITNETDRDKPTRVLLLCQSFTGYLLLCRLLSRAYRENLYRGRAEFRKSWFHANESGTDGLILLSGAYRSEIGLHLSQNNLSAAETLAQEWASLFPGRFYIEVQRIGYANEESCVRNSLQLASKLQLPVVATHPVQFLEPEDYKAHEARVCIAEGYVLGDRRRPHRFNEQQYFKTQAEMQALFADIPAALANSIEIAKRCSLVLELGVNRLPRFPTPGAVSIEQYLREQAEAGLEKRLHVLFPEIEVYASKLPKYQNRLDFEVNTIIQMGFAGYFLIVADFINWAKQNDVPVGPGRGSGAGSLVAYSLGITDLDPMRYDLLFERFLNPERISMPDFDIDFCQDRRERVIEYVKQRYGAESVSQIVTFGTMAAKAVVRDVGRVLDLPYNFVDQLAKLVPFEIGMTLKKARAVEPQLEQRAREEEDVRNLLELAERLEGLTRNVGMHAGGVLIAPGKITDFCPVYCADAGDSVVSQFDKDDVEKIGLVKFDFLGLRTLTILDRAVCDIRQRYAELGAQAADQQAGQSTFPLNPPFSLDHIPLEDAATYALMRKGNAIGIFQFESRGMKDLLQKAKPDRFEDLIALVALYRPGPMDLIPEFIERKHGKRVEYLDPRLEPILGPTYGVMIYQEQVMQIAQVIGGYSLGGADLLRRAMGKKKVEEMAQQRDIFVAGAIKNGLTEQDAITLFNLMEKFAGYGFNKSHAAAYALIAFQTAYLKAHFPAEFMAACLSAEMNDTDKINIFYGDCLANRLTILPPDINQSRYHFHPIDERTIRYGLGAVKGTGEGAISAIIDARNQGGWFTDLFDLCCRIDRRVVNRRVIESLIRVGAFDSIDPNRAGLLASVGIAIEFAEQRSLSIHQTSLFTEMENNFQHPALVNVPQWSEKEILQNEKLGLGFYFSGHPFSTYVKELSHFVQTRLDRLSSSLRRELQLIAGVIHSVRTQMTRRGKMAIIVLDDGHAQVEVVVYNELFCQHTDLLKEDQLLIAEVTISNAFGGNDELRIIADKLYDLASARSCHAKKLRFVINGSVTSDITTIARLRELFMPYRQDSIAKNKGAESHLYSYCPVTVIYRNQYATCEIELGNKWQVHLDDTLIESLSTYLQPENVEIIY</sequence>
<dbReference type="Pfam" id="PF17657">
    <property type="entry name" value="DNA_pol3_finger"/>
    <property type="match status" value="1"/>
</dbReference>
<dbReference type="Pfam" id="PF07733">
    <property type="entry name" value="DNA_pol3_alpha"/>
    <property type="match status" value="1"/>
</dbReference>
<dbReference type="Gene3D" id="1.10.150.870">
    <property type="match status" value="1"/>
</dbReference>
<keyword evidence="7" id="KW-0235">DNA replication</keyword>
<dbReference type="GO" id="GO:0003887">
    <property type="term" value="F:DNA-directed DNA polymerase activity"/>
    <property type="evidence" value="ECO:0007669"/>
    <property type="project" value="UniProtKB-KW"/>
</dbReference>
<evidence type="ECO:0000256" key="5">
    <source>
        <dbReference type="ARBA" id="ARBA00022679"/>
    </source>
</evidence>
<dbReference type="Proteomes" id="UP000324176">
    <property type="component" value="Unassembled WGS sequence"/>
</dbReference>
<evidence type="ECO:0000313" key="12">
    <source>
        <dbReference type="EMBL" id="TYP80417.1"/>
    </source>
</evidence>
<reference evidence="13" key="1">
    <citation type="submission" date="2015-05" db="EMBL/GenBank/DDBJ databases">
        <title>Draft genome of Nitrosomonas communis strain Nm2.</title>
        <authorList>
            <person name="Kozlowski J.A."/>
            <person name="Kits K.D."/>
            <person name="Stein L.Y."/>
        </authorList>
    </citation>
    <scope>NUCLEOTIDE SEQUENCE [LARGE SCALE GENOMIC DNA]</scope>
    <source>
        <strain evidence="13">Nm2</strain>
    </source>
</reference>
<protein>
    <recommendedName>
        <fullName evidence="3">DNA polymerase III subunit alpha</fullName>
        <ecNumber evidence="2">2.7.7.7</ecNumber>
    </recommendedName>
</protein>
<dbReference type="EMBL" id="CP011451">
    <property type="protein sequence ID" value="AKH39039.1"/>
    <property type="molecule type" value="Genomic_DNA"/>
</dbReference>
<keyword evidence="4" id="KW-0963">Cytoplasm</keyword>
<keyword evidence="5 11" id="KW-0808">Transferase</keyword>
<dbReference type="InterPro" id="IPR029460">
    <property type="entry name" value="DNAPol_HHH"/>
</dbReference>
<dbReference type="AlphaFoldDB" id="A0A0F7KJB6"/>
<keyword evidence="13" id="KW-1185">Reference proteome</keyword>
<dbReference type="Pfam" id="PF02811">
    <property type="entry name" value="PHP"/>
    <property type="match status" value="1"/>
</dbReference>
<accession>A0A0F7KJB6</accession>
<dbReference type="InterPro" id="IPR049821">
    <property type="entry name" value="PolIIIA_DnaE1_PHP"/>
</dbReference>
<dbReference type="Pfam" id="PF20914">
    <property type="entry name" value="DNA_pol_IIIA_C"/>
    <property type="match status" value="1"/>
</dbReference>
<evidence type="ECO:0000313" key="14">
    <source>
        <dbReference type="Proteomes" id="UP000324176"/>
    </source>
</evidence>
<evidence type="ECO:0000256" key="7">
    <source>
        <dbReference type="ARBA" id="ARBA00022705"/>
    </source>
</evidence>
<dbReference type="InterPro" id="IPR048472">
    <property type="entry name" value="DNA_pol_IIIA_C"/>
</dbReference>
<dbReference type="PANTHER" id="PTHR32294:SF0">
    <property type="entry name" value="DNA POLYMERASE III SUBUNIT ALPHA"/>
    <property type="match status" value="1"/>
</dbReference>
<dbReference type="Pfam" id="PF01336">
    <property type="entry name" value="tRNA_anti-codon"/>
    <property type="match status" value="1"/>
</dbReference>
<comment type="subcellular location">
    <subcellularLocation>
        <location evidence="1">Cytoplasm</location>
    </subcellularLocation>
</comment>
<evidence type="ECO:0000256" key="4">
    <source>
        <dbReference type="ARBA" id="ARBA00022490"/>
    </source>
</evidence>
<dbReference type="NCBIfam" id="NF004226">
    <property type="entry name" value="PRK05673.1"/>
    <property type="match status" value="1"/>
</dbReference>
<name>A0A0F7KJB6_9PROT</name>
<dbReference type="Proteomes" id="UP000034156">
    <property type="component" value="Chromosome"/>
</dbReference>
<dbReference type="Gene3D" id="3.20.20.140">
    <property type="entry name" value="Metal-dependent hydrolases"/>
    <property type="match status" value="1"/>
</dbReference>
<dbReference type="PANTHER" id="PTHR32294">
    <property type="entry name" value="DNA POLYMERASE III SUBUNIT ALPHA"/>
    <property type="match status" value="1"/>
</dbReference>
<evidence type="ECO:0000256" key="8">
    <source>
        <dbReference type="ARBA" id="ARBA00022932"/>
    </source>
</evidence>
<evidence type="ECO:0000256" key="2">
    <source>
        <dbReference type="ARBA" id="ARBA00012417"/>
    </source>
</evidence>
<dbReference type="GO" id="GO:0006260">
    <property type="term" value="P:DNA replication"/>
    <property type="evidence" value="ECO:0007669"/>
    <property type="project" value="UniProtKB-KW"/>
</dbReference>
<dbReference type="InterPro" id="IPR040982">
    <property type="entry name" value="DNA_pol3_finger"/>
</dbReference>
<dbReference type="InterPro" id="IPR011708">
    <property type="entry name" value="DNA_pol3_alpha_NTPase_dom"/>
</dbReference>
<evidence type="ECO:0000256" key="1">
    <source>
        <dbReference type="ARBA" id="ARBA00004496"/>
    </source>
</evidence>
<feature type="domain" description="Polymerase/histidinol phosphatase N-terminal" evidence="10">
    <location>
        <begin position="8"/>
        <end position="75"/>
    </location>
</feature>
<dbReference type="GO" id="GO:0005737">
    <property type="term" value="C:cytoplasm"/>
    <property type="evidence" value="ECO:0007669"/>
    <property type="project" value="UniProtKB-SubCell"/>
</dbReference>
<evidence type="ECO:0000313" key="11">
    <source>
        <dbReference type="EMBL" id="AKH39039.1"/>
    </source>
</evidence>
<evidence type="ECO:0000313" key="13">
    <source>
        <dbReference type="Proteomes" id="UP000034156"/>
    </source>
</evidence>
<dbReference type="InterPro" id="IPR003141">
    <property type="entry name" value="Pol/His_phosphatase_N"/>
</dbReference>
<dbReference type="InterPro" id="IPR004365">
    <property type="entry name" value="NA-bd_OB_tRNA"/>
</dbReference>
<dbReference type="SMART" id="SM00481">
    <property type="entry name" value="POLIIIAc"/>
    <property type="match status" value="1"/>
</dbReference>
<dbReference type="GO" id="GO:0003676">
    <property type="term" value="F:nucleic acid binding"/>
    <property type="evidence" value="ECO:0007669"/>
    <property type="project" value="InterPro"/>
</dbReference>
<dbReference type="Gene3D" id="1.10.10.1600">
    <property type="entry name" value="Bacterial DNA polymerase III alpha subunit, thumb domain"/>
    <property type="match status" value="1"/>
</dbReference>
<dbReference type="Pfam" id="PF14579">
    <property type="entry name" value="HHH_6"/>
    <property type="match status" value="1"/>
</dbReference>
<dbReference type="InterPro" id="IPR041931">
    <property type="entry name" value="DNA_pol3_alpha_thumb_dom"/>
</dbReference>
<dbReference type="InterPro" id="IPR016195">
    <property type="entry name" value="Pol/histidinol_Pase-like"/>
</dbReference>
<dbReference type="InterPro" id="IPR004805">
    <property type="entry name" value="DnaE2/DnaE/PolC"/>
</dbReference>
<comment type="catalytic activity">
    <reaction evidence="9">
        <text>DNA(n) + a 2'-deoxyribonucleoside 5'-triphosphate = DNA(n+1) + diphosphate</text>
        <dbReference type="Rhea" id="RHEA:22508"/>
        <dbReference type="Rhea" id="RHEA-COMP:17339"/>
        <dbReference type="Rhea" id="RHEA-COMP:17340"/>
        <dbReference type="ChEBI" id="CHEBI:33019"/>
        <dbReference type="ChEBI" id="CHEBI:61560"/>
        <dbReference type="ChEBI" id="CHEBI:173112"/>
        <dbReference type="EC" id="2.7.7.7"/>
    </reaction>
</comment>
<dbReference type="RefSeq" id="WP_046851069.1">
    <property type="nucleotide sequence ID" value="NZ_CBDIPD010000116.1"/>
</dbReference>
<dbReference type="FunFam" id="1.10.10.1600:FF:000001">
    <property type="entry name" value="DNA polymerase III subunit alpha"/>
    <property type="match status" value="1"/>
</dbReference>
<dbReference type="CDD" id="cd07433">
    <property type="entry name" value="PHP_PolIIIA_DnaE1"/>
    <property type="match status" value="1"/>
</dbReference>
<organism evidence="11 13">
    <name type="scientific">Nitrosomonas communis</name>
    <dbReference type="NCBI Taxonomy" id="44574"/>
    <lineage>
        <taxon>Bacteria</taxon>
        <taxon>Pseudomonadati</taxon>
        <taxon>Pseudomonadota</taxon>
        <taxon>Betaproteobacteria</taxon>
        <taxon>Nitrosomonadales</taxon>
        <taxon>Nitrosomonadaceae</taxon>
        <taxon>Nitrosomonas</taxon>
    </lineage>
</organism>
<keyword evidence="6 11" id="KW-0548">Nucleotidyltransferase</keyword>